<dbReference type="Gene3D" id="1.10.3210.10">
    <property type="entry name" value="Hypothetical protein af1432"/>
    <property type="match status" value="1"/>
</dbReference>
<organism evidence="2 3">
    <name type="scientific">Tistlia consotensis USBA 355</name>
    <dbReference type="NCBI Taxonomy" id="560819"/>
    <lineage>
        <taxon>Bacteria</taxon>
        <taxon>Pseudomonadati</taxon>
        <taxon>Pseudomonadota</taxon>
        <taxon>Alphaproteobacteria</taxon>
        <taxon>Rhodospirillales</taxon>
        <taxon>Rhodovibrionaceae</taxon>
        <taxon>Tistlia</taxon>
    </lineage>
</organism>
<evidence type="ECO:0000313" key="3">
    <source>
        <dbReference type="Proteomes" id="UP000192917"/>
    </source>
</evidence>
<dbReference type="EMBL" id="FWZX01000047">
    <property type="protein sequence ID" value="SMF82589.1"/>
    <property type="molecule type" value="Genomic_DNA"/>
</dbReference>
<keyword evidence="3" id="KW-1185">Reference proteome</keyword>
<dbReference type="STRING" id="560819.SAMN05428998_14716"/>
<name>A0A1Y6CY60_9PROT</name>
<accession>A0A1Y6CY60</accession>
<dbReference type="PANTHER" id="PTHR40202:SF1">
    <property type="entry name" value="HD DOMAIN-CONTAINING PROTEIN"/>
    <property type="match status" value="1"/>
</dbReference>
<dbReference type="GO" id="GO:0051213">
    <property type="term" value="F:dioxygenase activity"/>
    <property type="evidence" value="ECO:0007669"/>
    <property type="project" value="UniProtKB-KW"/>
</dbReference>
<gene>
    <name evidence="2" type="ORF">SAMN05428998_14716</name>
</gene>
<dbReference type="Pfam" id="PF01966">
    <property type="entry name" value="HD"/>
    <property type="match status" value="1"/>
</dbReference>
<dbReference type="PANTHER" id="PTHR40202">
    <property type="match status" value="1"/>
</dbReference>
<dbReference type="InterPro" id="IPR017670">
    <property type="entry name" value="Phosphonate_degrad-assoc"/>
</dbReference>
<dbReference type="InterPro" id="IPR052567">
    <property type="entry name" value="OP_Dioxygenase"/>
</dbReference>
<feature type="domain" description="HD" evidence="1">
    <location>
        <begin position="27"/>
        <end position="94"/>
    </location>
</feature>
<evidence type="ECO:0000259" key="1">
    <source>
        <dbReference type="Pfam" id="PF01966"/>
    </source>
</evidence>
<evidence type="ECO:0000313" key="2">
    <source>
        <dbReference type="EMBL" id="SMF82589.1"/>
    </source>
</evidence>
<sequence length="177" mass="19298">MSPVVSEIEAVFAAKGGETYGEQVTQLEHALQCAALAAADGAAPSLVAAALLHDVGHLIEEPDDAFGQHRHDRGGAAWLSSRFGPEVTEPVRLHVAAKRWLCAVEPGYFDRLSPASVHSLKHQGGPMSAPEARAFEAEPFHDQAVRLRRWDEEGKREGLHVRPLGDYRELLEGLVLR</sequence>
<dbReference type="InterPro" id="IPR006674">
    <property type="entry name" value="HD_domain"/>
</dbReference>
<protein>
    <submittedName>
        <fullName evidence="2">Gamma-butyrobetaine dioxygenase</fullName>
    </submittedName>
</protein>
<dbReference type="NCBIfam" id="TIGR03276">
    <property type="entry name" value="Phn-HD"/>
    <property type="match status" value="1"/>
</dbReference>
<keyword evidence="2" id="KW-0560">Oxidoreductase</keyword>
<dbReference type="RefSeq" id="WP_085126948.1">
    <property type="nucleotide sequence ID" value="NZ_FWZX01000047.1"/>
</dbReference>
<dbReference type="AlphaFoldDB" id="A0A1Y6CY60"/>
<dbReference type="Proteomes" id="UP000192917">
    <property type="component" value="Unassembled WGS sequence"/>
</dbReference>
<proteinExistence type="predicted"/>
<keyword evidence="2" id="KW-0223">Dioxygenase</keyword>
<reference evidence="2 3" key="1">
    <citation type="submission" date="2017-04" db="EMBL/GenBank/DDBJ databases">
        <authorList>
            <person name="Afonso C.L."/>
            <person name="Miller P.J."/>
            <person name="Scott M.A."/>
            <person name="Spackman E."/>
            <person name="Goraichik I."/>
            <person name="Dimitrov K.M."/>
            <person name="Suarez D.L."/>
            <person name="Swayne D.E."/>
        </authorList>
    </citation>
    <scope>NUCLEOTIDE SEQUENCE [LARGE SCALE GENOMIC DNA]</scope>
    <source>
        <strain evidence="2 3">USBA 355</strain>
    </source>
</reference>
<dbReference type="SUPFAM" id="SSF109604">
    <property type="entry name" value="HD-domain/PDEase-like"/>
    <property type="match status" value="1"/>
</dbReference>